<dbReference type="EMBL" id="JBBPBN010000020">
    <property type="protein sequence ID" value="KAK9016767.1"/>
    <property type="molecule type" value="Genomic_DNA"/>
</dbReference>
<evidence type="ECO:0000313" key="2">
    <source>
        <dbReference type="EMBL" id="KAK9016767.1"/>
    </source>
</evidence>
<evidence type="ECO:0000313" key="3">
    <source>
        <dbReference type="Proteomes" id="UP001396334"/>
    </source>
</evidence>
<keyword evidence="1" id="KW-0472">Membrane</keyword>
<dbReference type="Proteomes" id="UP001396334">
    <property type="component" value="Unassembled WGS sequence"/>
</dbReference>
<feature type="transmembrane region" description="Helical" evidence="1">
    <location>
        <begin position="73"/>
        <end position="92"/>
    </location>
</feature>
<evidence type="ECO:0000256" key="1">
    <source>
        <dbReference type="SAM" id="Phobius"/>
    </source>
</evidence>
<accession>A0ABR2RUW0</accession>
<name>A0ABR2RUW0_9ROSI</name>
<organism evidence="2 3">
    <name type="scientific">Hibiscus sabdariffa</name>
    <name type="common">roselle</name>
    <dbReference type="NCBI Taxonomy" id="183260"/>
    <lineage>
        <taxon>Eukaryota</taxon>
        <taxon>Viridiplantae</taxon>
        <taxon>Streptophyta</taxon>
        <taxon>Embryophyta</taxon>
        <taxon>Tracheophyta</taxon>
        <taxon>Spermatophyta</taxon>
        <taxon>Magnoliopsida</taxon>
        <taxon>eudicotyledons</taxon>
        <taxon>Gunneridae</taxon>
        <taxon>Pentapetalae</taxon>
        <taxon>rosids</taxon>
        <taxon>malvids</taxon>
        <taxon>Malvales</taxon>
        <taxon>Malvaceae</taxon>
        <taxon>Malvoideae</taxon>
        <taxon>Hibiscus</taxon>
    </lineage>
</organism>
<sequence length="317" mass="34922">MSKLKSRITVVLVLSGGFLLLTGSLLIQPVKKLGDLKGISKLMLIELVLGSDFANASFVVVREMQCFDRVKSMLLWENWEILLLVFSVGVIVDALGQPVGGSLVFHKGGPDSVGDLSSYVVVVRDGKMELYHKKSSNCIQTETFGVEGVGQCIVADDENRSGEFVAIATPTEVPRNWYWELHPPHVPLEDVVDDGLLATQKAISFRKASVETVVDERFLSNPPTRAELLESANKNIIRIWNLLRIVVLCYVLFYGLSHSEFAESEDALLGSDDEDEDPAIVAANVILSLPTQSCLRSLLPTQPSPILLLMSQRKMLI</sequence>
<comment type="caution">
    <text evidence="2">The sequence shown here is derived from an EMBL/GenBank/DDBJ whole genome shotgun (WGS) entry which is preliminary data.</text>
</comment>
<dbReference type="PANTHER" id="PTHR12894">
    <property type="entry name" value="CNH DOMAIN CONTAINING"/>
    <property type="match status" value="1"/>
</dbReference>
<dbReference type="InterPro" id="IPR032914">
    <property type="entry name" value="Vam6/VPS39/TRAP1"/>
</dbReference>
<keyword evidence="1" id="KW-0812">Transmembrane</keyword>
<dbReference type="PANTHER" id="PTHR12894:SF43">
    <property type="entry name" value="VACUOLAR SORTING PROTEIN 3"/>
    <property type="match status" value="1"/>
</dbReference>
<gene>
    <name evidence="2" type="ORF">V6N11_079261</name>
</gene>
<protein>
    <submittedName>
        <fullName evidence="2">Uncharacterized protein</fullName>
    </submittedName>
</protein>
<keyword evidence="1" id="KW-1133">Transmembrane helix</keyword>
<feature type="transmembrane region" description="Helical" evidence="1">
    <location>
        <begin position="42"/>
        <end position="61"/>
    </location>
</feature>
<reference evidence="2 3" key="1">
    <citation type="journal article" date="2024" name="G3 (Bethesda)">
        <title>Genome assembly of Hibiscus sabdariffa L. provides insights into metabolisms of medicinal natural products.</title>
        <authorList>
            <person name="Kim T."/>
        </authorList>
    </citation>
    <scope>NUCLEOTIDE SEQUENCE [LARGE SCALE GENOMIC DNA]</scope>
    <source>
        <strain evidence="2">TK-2024</strain>
        <tissue evidence="2">Old leaves</tissue>
    </source>
</reference>
<proteinExistence type="predicted"/>
<keyword evidence="3" id="KW-1185">Reference proteome</keyword>